<sequence>DSIDLWPSPTLYDVEIQHTCKIQIPTLDRGSCADVTPDTPGCLRHANSGHPSSQQSQAIQPRSTIGQPQKQGPASPVQPSAVTSNAYPPSHSLGNGVLHPHNPYGPSPSESSYYPPYSTASASAHYPSSGPPDLMASTAQMQRPYPPIYHTPQSSSPASVASQSHEQHGRNMYAQSPQMPPQMFGYPYSPMNPVQPSPYAAHHSSQQHPLTTQSLMMPPQKAPSQLPPHQSPHLPTTGMSSSPIMKLDTSQHPAPSQQSMLNPPLAAANNSHTISTNNPHGSPQMGGTTSSAAPGPIPATTPLVVRQDSNGVQWIAFEYSRDRVKMEYTIRCDVESVIVDTLSQEFKTENCVYPRACCSKDQYRGNRLVYETECNAVGWALAELNPALRGKRGLIQRAVDSWRNSNQDPRLRSRRVRRMAKINNRRQSQPAPTHIPQQGPAGPSSLPAPGMAGNIAAPTHRPSLGPMSMAPPQMHHHHQPEGSPNDEVSGTDYPDTHRNVDTRLPQPSIPDLRPAHIFQDTPTSLTPGGSASGPSMPPLLRDDNLSSLSRHPTIATSARMVSSDHDLEEQGPTNDDLFSHLPDGKRRKFILVDDPQRGCRVRVKVVLDKVNMDEIPDSYRESNAVYPHTYFPIQMRDENRVVPAKRFFRDDAEQGDDPEAATVGRTTVPAPSLDADADIEVPKISRRKHRKDLLLNDLGYRMSWSQSRVFAGRMLFLQRSLDAYRDKMRSSMLAAGQDAGDIPDHFDTRRGKRRFLERGRRLESTGETATQRTAEEVEV</sequence>
<dbReference type="AlphaFoldDB" id="A0A9W9HFY4"/>
<evidence type="ECO:0000313" key="4">
    <source>
        <dbReference type="Proteomes" id="UP001149079"/>
    </source>
</evidence>
<feature type="compositionally biased region" description="Low complexity" evidence="1">
    <location>
        <begin position="107"/>
        <end position="128"/>
    </location>
</feature>
<accession>A0A9W9HFY4</accession>
<reference evidence="3" key="2">
    <citation type="journal article" date="2023" name="IMA Fungus">
        <title>Comparative genomic study of the Penicillium genus elucidates a diverse pangenome and 15 lateral gene transfer events.</title>
        <authorList>
            <person name="Petersen C."/>
            <person name="Sorensen T."/>
            <person name="Nielsen M.R."/>
            <person name="Sondergaard T.E."/>
            <person name="Sorensen J.L."/>
            <person name="Fitzpatrick D.A."/>
            <person name="Frisvad J.C."/>
            <person name="Nielsen K.L."/>
        </authorList>
    </citation>
    <scope>NUCLEOTIDE SEQUENCE</scope>
    <source>
        <strain evidence="3">IBT 22155</strain>
    </source>
</reference>
<reference evidence="3" key="1">
    <citation type="submission" date="2022-11" db="EMBL/GenBank/DDBJ databases">
        <authorList>
            <person name="Petersen C."/>
        </authorList>
    </citation>
    <scope>NUCLEOTIDE SEQUENCE</scope>
    <source>
        <strain evidence="3">IBT 22155</strain>
    </source>
</reference>
<feature type="domain" description="DUF8032" evidence="2">
    <location>
        <begin position="312"/>
        <end position="406"/>
    </location>
</feature>
<name>A0A9W9HFY4_9EURO</name>
<dbReference type="OrthoDB" id="5599902at2759"/>
<feature type="compositionally biased region" description="Low complexity" evidence="1">
    <location>
        <begin position="439"/>
        <end position="453"/>
    </location>
</feature>
<comment type="caution">
    <text evidence="3">The sequence shown here is derived from an EMBL/GenBank/DDBJ whole genome shotgun (WGS) entry which is preliminary data.</text>
</comment>
<feature type="compositionally biased region" description="Polar residues" evidence="1">
    <location>
        <begin position="233"/>
        <end position="261"/>
    </location>
</feature>
<evidence type="ECO:0000256" key="1">
    <source>
        <dbReference type="SAM" id="MobiDB-lite"/>
    </source>
</evidence>
<feature type="compositionally biased region" description="Low complexity" evidence="1">
    <location>
        <begin position="152"/>
        <end position="164"/>
    </location>
</feature>
<evidence type="ECO:0000259" key="2">
    <source>
        <dbReference type="Pfam" id="PF26087"/>
    </source>
</evidence>
<feature type="non-terminal residue" evidence="3">
    <location>
        <position position="1"/>
    </location>
</feature>
<dbReference type="EMBL" id="JAPQKL010000001">
    <property type="protein sequence ID" value="KAJ5146103.1"/>
    <property type="molecule type" value="Genomic_DNA"/>
</dbReference>
<feature type="compositionally biased region" description="Polar residues" evidence="1">
    <location>
        <begin position="49"/>
        <end position="87"/>
    </location>
</feature>
<organism evidence="3 4">
    <name type="scientific">Penicillium bovifimosum</name>
    <dbReference type="NCBI Taxonomy" id="126998"/>
    <lineage>
        <taxon>Eukaryota</taxon>
        <taxon>Fungi</taxon>
        <taxon>Dikarya</taxon>
        <taxon>Ascomycota</taxon>
        <taxon>Pezizomycotina</taxon>
        <taxon>Eurotiomycetes</taxon>
        <taxon>Eurotiomycetidae</taxon>
        <taxon>Eurotiales</taxon>
        <taxon>Aspergillaceae</taxon>
        <taxon>Penicillium</taxon>
    </lineage>
</organism>
<feature type="region of interest" description="Disordered" evidence="1">
    <location>
        <begin position="42"/>
        <end position="295"/>
    </location>
</feature>
<feature type="region of interest" description="Disordered" evidence="1">
    <location>
        <begin position="650"/>
        <end position="671"/>
    </location>
</feature>
<proteinExistence type="predicted"/>
<protein>
    <recommendedName>
        <fullName evidence="2">DUF8032 domain-containing protein</fullName>
    </recommendedName>
</protein>
<dbReference type="Pfam" id="PF26087">
    <property type="entry name" value="DUF8032"/>
    <property type="match status" value="1"/>
</dbReference>
<feature type="region of interest" description="Disordered" evidence="1">
    <location>
        <begin position="756"/>
        <end position="779"/>
    </location>
</feature>
<evidence type="ECO:0000313" key="3">
    <source>
        <dbReference type="EMBL" id="KAJ5146103.1"/>
    </source>
</evidence>
<feature type="compositionally biased region" description="Polar residues" evidence="1">
    <location>
        <begin position="268"/>
        <end position="292"/>
    </location>
</feature>
<dbReference type="PANTHER" id="PTHR22949">
    <property type="entry name" value="WHITE COLLAR 2 PROTEIN WC2"/>
    <property type="match status" value="1"/>
</dbReference>
<dbReference type="Proteomes" id="UP001149079">
    <property type="component" value="Unassembled WGS sequence"/>
</dbReference>
<feature type="compositionally biased region" description="Polar residues" evidence="1">
    <location>
        <begin position="203"/>
        <end position="215"/>
    </location>
</feature>
<dbReference type="RefSeq" id="XP_056526577.1">
    <property type="nucleotide sequence ID" value="XM_056661411.1"/>
</dbReference>
<feature type="region of interest" description="Disordered" evidence="1">
    <location>
        <begin position="560"/>
        <end position="580"/>
    </location>
</feature>
<feature type="region of interest" description="Disordered" evidence="1">
    <location>
        <begin position="422"/>
        <end position="546"/>
    </location>
</feature>
<dbReference type="InterPro" id="IPR058345">
    <property type="entry name" value="DUF8032"/>
</dbReference>
<keyword evidence="4" id="KW-1185">Reference proteome</keyword>
<dbReference type="PANTHER" id="PTHR22949:SF0">
    <property type="entry name" value="RE27538P"/>
    <property type="match status" value="1"/>
</dbReference>
<dbReference type="GeneID" id="81400581"/>
<gene>
    <name evidence="3" type="ORF">N7515_000667</name>
</gene>